<accession>A0ABR3PXC9</accession>
<protein>
    <submittedName>
        <fullName evidence="1">Uncharacterized protein</fullName>
    </submittedName>
</protein>
<comment type="caution">
    <text evidence="1">The sequence shown here is derived from an EMBL/GenBank/DDBJ whole genome shotgun (WGS) entry which is preliminary data.</text>
</comment>
<reference evidence="1 2" key="1">
    <citation type="submission" date="2023-08" db="EMBL/GenBank/DDBJ databases">
        <title>Annotated Genome Sequence of Vanrija albida AlHP1.</title>
        <authorList>
            <person name="Herzog R."/>
        </authorList>
    </citation>
    <scope>NUCLEOTIDE SEQUENCE [LARGE SCALE GENOMIC DNA]</scope>
    <source>
        <strain evidence="1 2">AlHP1</strain>
    </source>
</reference>
<name>A0ABR3PXC9_9TREE</name>
<evidence type="ECO:0000313" key="2">
    <source>
        <dbReference type="Proteomes" id="UP001565368"/>
    </source>
</evidence>
<gene>
    <name evidence="1" type="ORF">Q8F55_006194</name>
</gene>
<proteinExistence type="predicted"/>
<keyword evidence="2" id="KW-1185">Reference proteome</keyword>
<dbReference type="EMBL" id="JBBXJM010000005">
    <property type="protein sequence ID" value="KAL1406788.1"/>
    <property type="molecule type" value="Genomic_DNA"/>
</dbReference>
<dbReference type="Proteomes" id="UP001565368">
    <property type="component" value="Unassembled WGS sequence"/>
</dbReference>
<dbReference type="GeneID" id="95987237"/>
<evidence type="ECO:0000313" key="1">
    <source>
        <dbReference type="EMBL" id="KAL1406788.1"/>
    </source>
</evidence>
<dbReference type="RefSeq" id="XP_069206732.1">
    <property type="nucleotide sequence ID" value="XM_069354661.1"/>
</dbReference>
<organism evidence="1 2">
    <name type="scientific">Vanrija albida</name>
    <dbReference type="NCBI Taxonomy" id="181172"/>
    <lineage>
        <taxon>Eukaryota</taxon>
        <taxon>Fungi</taxon>
        <taxon>Dikarya</taxon>
        <taxon>Basidiomycota</taxon>
        <taxon>Agaricomycotina</taxon>
        <taxon>Tremellomycetes</taxon>
        <taxon>Trichosporonales</taxon>
        <taxon>Trichosporonaceae</taxon>
        <taxon>Vanrija</taxon>
    </lineage>
</organism>
<sequence>MPRPNQPCPSNLRFSFARGHLATPQKTQIQNQIAEVMEQHLASMNIDHGTCRFDNGRFRINVFNVAGGRRLKDLRTDLASKLQDQFGHLRITLN</sequence>